<organism evidence="4 5">
    <name type="scientific">Labedella populi</name>
    <dbReference type="NCBI Taxonomy" id="2498850"/>
    <lineage>
        <taxon>Bacteria</taxon>
        <taxon>Bacillati</taxon>
        <taxon>Actinomycetota</taxon>
        <taxon>Actinomycetes</taxon>
        <taxon>Micrococcales</taxon>
        <taxon>Microbacteriaceae</taxon>
        <taxon>Labedella</taxon>
    </lineage>
</organism>
<dbReference type="InterPro" id="IPR001466">
    <property type="entry name" value="Beta-lactam-related"/>
</dbReference>
<feature type="domain" description="Beta-lactamase-related" evidence="3">
    <location>
        <begin position="53"/>
        <end position="367"/>
    </location>
</feature>
<evidence type="ECO:0000259" key="3">
    <source>
        <dbReference type="Pfam" id="PF00144"/>
    </source>
</evidence>
<dbReference type="InterPro" id="IPR050789">
    <property type="entry name" value="Diverse_Enzym_Activities"/>
</dbReference>
<proteinExistence type="predicted"/>
<feature type="compositionally biased region" description="Polar residues" evidence="1">
    <location>
        <begin position="402"/>
        <end position="412"/>
    </location>
</feature>
<dbReference type="SUPFAM" id="SSF56601">
    <property type="entry name" value="beta-lactamase/transpeptidase-like"/>
    <property type="match status" value="1"/>
</dbReference>
<feature type="chain" id="PRO_5019366876" evidence="2">
    <location>
        <begin position="33"/>
        <end position="418"/>
    </location>
</feature>
<gene>
    <name evidence="4" type="ORF">ELQ92_13230</name>
</gene>
<name>A0A444Q5U9_9MICO</name>
<feature type="signal peptide" evidence="2">
    <location>
        <begin position="1"/>
        <end position="32"/>
    </location>
</feature>
<dbReference type="Gene3D" id="3.40.710.10">
    <property type="entry name" value="DD-peptidase/beta-lactamase superfamily"/>
    <property type="match status" value="1"/>
</dbReference>
<evidence type="ECO:0000313" key="5">
    <source>
        <dbReference type="Proteomes" id="UP000288603"/>
    </source>
</evidence>
<dbReference type="Pfam" id="PF00144">
    <property type="entry name" value="Beta-lactamase"/>
    <property type="match status" value="1"/>
</dbReference>
<protein>
    <submittedName>
        <fullName evidence="4">Class A beta-lactamase-related serine hydrolase</fullName>
    </submittedName>
</protein>
<keyword evidence="2" id="KW-0732">Signal</keyword>
<dbReference type="AlphaFoldDB" id="A0A444Q5U9"/>
<dbReference type="Proteomes" id="UP000288603">
    <property type="component" value="Unassembled WGS sequence"/>
</dbReference>
<keyword evidence="4" id="KW-0378">Hydrolase</keyword>
<keyword evidence="5" id="KW-1185">Reference proteome</keyword>
<sequence length="418" mass="43275">MRFRSGIGRRLMAVSVAVTLLALAGCSTDGSAAIDLPAQTDAPLTGDISGRIDDAVDRAMSLAAAPGAIVGVWAPWSGFQLKGYGEAEIGGEAMSPDMHFRAASTTKAMTCTVLLGLVDEGRVALHDLASEFVSVVGIEGITLGQLCQSTSGLGNFRSTFQSQFVSNPTRRWVPEELVSDGVARSSDAAPGSAYTDDDTAYVLLGMALQRIGGEPLGDLFEKYVFDPIGMRESSLPAAATTTLPEPAAHGYQVVGDDCAAPKDLSELSPSMLGTSGGAVTTADDLKRFAQAFATGSMFSDETAKTQWTTVPLGGDAPTWQGYGYGAFQIGPLRGQVGNIPGFSTAAFSDPATGLTVVVMLNSSSARGKLVRALALELASYAAAAPAADGQTRPEPTLPWSPEQMQAESTSAAVCQEGR</sequence>
<comment type="caution">
    <text evidence="4">The sequence shown here is derived from an EMBL/GenBank/DDBJ whole genome shotgun (WGS) entry which is preliminary data.</text>
</comment>
<dbReference type="EMBL" id="RZNC01000005">
    <property type="protein sequence ID" value="RWZ59223.1"/>
    <property type="molecule type" value="Genomic_DNA"/>
</dbReference>
<dbReference type="PANTHER" id="PTHR43283">
    <property type="entry name" value="BETA-LACTAMASE-RELATED"/>
    <property type="match status" value="1"/>
</dbReference>
<evidence type="ECO:0000256" key="1">
    <source>
        <dbReference type="SAM" id="MobiDB-lite"/>
    </source>
</evidence>
<dbReference type="InterPro" id="IPR012338">
    <property type="entry name" value="Beta-lactam/transpept-like"/>
</dbReference>
<reference evidence="4 5" key="1">
    <citation type="submission" date="2018-12" db="EMBL/GenBank/DDBJ databases">
        <authorList>
            <person name="Li F."/>
        </authorList>
    </citation>
    <scope>NUCLEOTIDE SEQUENCE [LARGE SCALE GENOMIC DNA]</scope>
    <source>
        <strain evidence="4 5">8H24J-4-2</strain>
    </source>
</reference>
<dbReference type="PROSITE" id="PS51257">
    <property type="entry name" value="PROKAR_LIPOPROTEIN"/>
    <property type="match status" value="1"/>
</dbReference>
<dbReference type="RefSeq" id="WP_128499766.1">
    <property type="nucleotide sequence ID" value="NZ_RZNC01000005.1"/>
</dbReference>
<dbReference type="OrthoDB" id="3174977at2"/>
<feature type="region of interest" description="Disordered" evidence="1">
    <location>
        <begin position="384"/>
        <end position="418"/>
    </location>
</feature>
<evidence type="ECO:0000313" key="4">
    <source>
        <dbReference type="EMBL" id="RWZ59223.1"/>
    </source>
</evidence>
<accession>A0A444Q5U9</accession>
<dbReference type="GO" id="GO:0016787">
    <property type="term" value="F:hydrolase activity"/>
    <property type="evidence" value="ECO:0007669"/>
    <property type="project" value="UniProtKB-KW"/>
</dbReference>
<evidence type="ECO:0000256" key="2">
    <source>
        <dbReference type="SAM" id="SignalP"/>
    </source>
</evidence>
<dbReference type="PANTHER" id="PTHR43283:SF18">
    <property type="match status" value="1"/>
</dbReference>